<name>A0A5C3LT53_9AGAR</name>
<evidence type="ECO:0000259" key="3">
    <source>
        <dbReference type="PROSITE" id="PS50211"/>
    </source>
</evidence>
<evidence type="ECO:0000313" key="5">
    <source>
        <dbReference type="Proteomes" id="UP000308652"/>
    </source>
</evidence>
<feature type="region of interest" description="Disordered" evidence="2">
    <location>
        <begin position="1"/>
        <end position="61"/>
    </location>
</feature>
<dbReference type="InterPro" id="IPR024224">
    <property type="entry name" value="DENND6"/>
</dbReference>
<feature type="compositionally biased region" description="Polar residues" evidence="2">
    <location>
        <begin position="45"/>
        <end position="56"/>
    </location>
</feature>
<feature type="compositionally biased region" description="Low complexity" evidence="2">
    <location>
        <begin position="28"/>
        <end position="44"/>
    </location>
</feature>
<dbReference type="EMBL" id="ML213620">
    <property type="protein sequence ID" value="TFK35563.1"/>
    <property type="molecule type" value="Genomic_DNA"/>
</dbReference>
<protein>
    <recommendedName>
        <fullName evidence="3">UDENN domain-containing protein</fullName>
    </recommendedName>
</protein>
<dbReference type="PROSITE" id="PS50211">
    <property type="entry name" value="DENN"/>
    <property type="match status" value="1"/>
</dbReference>
<dbReference type="PANTHER" id="PTHR13677">
    <property type="entry name" value="LD41638P"/>
    <property type="match status" value="1"/>
</dbReference>
<dbReference type="OrthoDB" id="10265409at2759"/>
<feature type="compositionally biased region" description="Polar residues" evidence="2">
    <location>
        <begin position="75"/>
        <end position="88"/>
    </location>
</feature>
<feature type="domain" description="UDENN" evidence="3">
    <location>
        <begin position="138"/>
        <end position="584"/>
    </location>
</feature>
<dbReference type="AlphaFoldDB" id="A0A5C3LT53"/>
<gene>
    <name evidence="4" type="ORF">BDQ12DRAFT_687965</name>
</gene>
<dbReference type="STRING" id="68775.A0A5C3LT53"/>
<evidence type="ECO:0000313" key="4">
    <source>
        <dbReference type="EMBL" id="TFK35563.1"/>
    </source>
</evidence>
<evidence type="ECO:0000256" key="2">
    <source>
        <dbReference type="SAM" id="MobiDB-lite"/>
    </source>
</evidence>
<dbReference type="GO" id="GO:0005085">
    <property type="term" value="F:guanyl-nucleotide exchange factor activity"/>
    <property type="evidence" value="ECO:0007669"/>
    <property type="project" value="InterPro"/>
</dbReference>
<feature type="region of interest" description="Disordered" evidence="2">
    <location>
        <begin position="438"/>
        <end position="466"/>
    </location>
</feature>
<reference evidence="4 5" key="1">
    <citation type="journal article" date="2019" name="Nat. Ecol. Evol.">
        <title>Megaphylogeny resolves global patterns of mushroom evolution.</title>
        <authorList>
            <person name="Varga T."/>
            <person name="Krizsan K."/>
            <person name="Foldi C."/>
            <person name="Dima B."/>
            <person name="Sanchez-Garcia M."/>
            <person name="Sanchez-Ramirez S."/>
            <person name="Szollosi G.J."/>
            <person name="Szarkandi J.G."/>
            <person name="Papp V."/>
            <person name="Albert L."/>
            <person name="Andreopoulos W."/>
            <person name="Angelini C."/>
            <person name="Antonin V."/>
            <person name="Barry K.W."/>
            <person name="Bougher N.L."/>
            <person name="Buchanan P."/>
            <person name="Buyck B."/>
            <person name="Bense V."/>
            <person name="Catcheside P."/>
            <person name="Chovatia M."/>
            <person name="Cooper J."/>
            <person name="Damon W."/>
            <person name="Desjardin D."/>
            <person name="Finy P."/>
            <person name="Geml J."/>
            <person name="Haridas S."/>
            <person name="Hughes K."/>
            <person name="Justo A."/>
            <person name="Karasinski D."/>
            <person name="Kautmanova I."/>
            <person name="Kiss B."/>
            <person name="Kocsube S."/>
            <person name="Kotiranta H."/>
            <person name="LaButti K.M."/>
            <person name="Lechner B.E."/>
            <person name="Liimatainen K."/>
            <person name="Lipzen A."/>
            <person name="Lukacs Z."/>
            <person name="Mihaltcheva S."/>
            <person name="Morgado L.N."/>
            <person name="Niskanen T."/>
            <person name="Noordeloos M.E."/>
            <person name="Ohm R.A."/>
            <person name="Ortiz-Santana B."/>
            <person name="Ovrebo C."/>
            <person name="Racz N."/>
            <person name="Riley R."/>
            <person name="Savchenko A."/>
            <person name="Shiryaev A."/>
            <person name="Soop K."/>
            <person name="Spirin V."/>
            <person name="Szebenyi C."/>
            <person name="Tomsovsky M."/>
            <person name="Tulloss R.E."/>
            <person name="Uehling J."/>
            <person name="Grigoriev I.V."/>
            <person name="Vagvolgyi C."/>
            <person name="Papp T."/>
            <person name="Martin F.M."/>
            <person name="Miettinen O."/>
            <person name="Hibbett D.S."/>
            <person name="Nagy L.G."/>
        </authorList>
    </citation>
    <scope>NUCLEOTIDE SEQUENCE [LARGE SCALE GENOMIC DNA]</scope>
    <source>
        <strain evidence="4 5">CBS 166.37</strain>
    </source>
</reference>
<feature type="region of interest" description="Disordered" evidence="2">
    <location>
        <begin position="75"/>
        <end position="102"/>
    </location>
</feature>
<sequence>MPPRRTSLRLENPIEADIGEQSPYLPVASAASSRTSATTSSTTTPIFNLSDSTPSKPNFPDELDIHLTQNLSRKLSAGPLNSPSSPSLATRHRPQQLHRSSTLPRSFQLERAPRTMQLELDKLAIDQETVQKMRRWILGIAVVEFDIDDGPTIDAIFPPLQLLPAESENIAFSAFPDSLQFDQGSQCHSFRIREQWTKRPNEKRPRTEDGFLYGYSHFTQKRDAASKRGYQQRSLVILTHLPYPALFSSLVSIFGPLFQSHGTPMLEAACHNIATWRDPTPGATLELGFLGSVLQVEIPHTVDEQQLTDTSSFNEKYDPRLHILASTAPMTPPPILLFEAALPNLWSIWECLVLCEPILVFGTSPAQTSQAIWWFRDLMRPIPLAGDIRPYITMQDVDHASLVNKLPPKAGLLLGVTNPFFEKSCAHWPHVLSLGKRMPPSSAGPKSASMRPAGPAPGWKTRTHKRHISKDRALLKNLEHAIRGSELSKMNASLLLRRHFCSRTTELITPLHRYLNTLIPTPSEVKSARARGTTSSLRLKPFNNANFFASLKAHGSTLPFKSTSKRTEFYERWLKSPAFGTWLAQQEHIVQRVLCESGGGDIP</sequence>
<proteinExistence type="inferred from homology"/>
<accession>A0A5C3LT53</accession>
<evidence type="ECO:0000256" key="1">
    <source>
        <dbReference type="ARBA" id="ARBA00007159"/>
    </source>
</evidence>
<comment type="similarity">
    <text evidence="1">Belongs to the DENND6 family.</text>
</comment>
<keyword evidence="5" id="KW-1185">Reference proteome</keyword>
<dbReference type="GO" id="GO:0055037">
    <property type="term" value="C:recycling endosome"/>
    <property type="evidence" value="ECO:0007669"/>
    <property type="project" value="TreeGrafter"/>
</dbReference>
<dbReference type="Proteomes" id="UP000308652">
    <property type="component" value="Unassembled WGS sequence"/>
</dbReference>
<dbReference type="PANTHER" id="PTHR13677:SF0">
    <property type="entry name" value="LD41638P"/>
    <property type="match status" value="1"/>
</dbReference>
<organism evidence="4 5">
    <name type="scientific">Crucibulum laeve</name>
    <dbReference type="NCBI Taxonomy" id="68775"/>
    <lineage>
        <taxon>Eukaryota</taxon>
        <taxon>Fungi</taxon>
        <taxon>Dikarya</taxon>
        <taxon>Basidiomycota</taxon>
        <taxon>Agaricomycotina</taxon>
        <taxon>Agaricomycetes</taxon>
        <taxon>Agaricomycetidae</taxon>
        <taxon>Agaricales</taxon>
        <taxon>Agaricineae</taxon>
        <taxon>Nidulariaceae</taxon>
        <taxon>Crucibulum</taxon>
    </lineage>
</organism>
<dbReference type="InterPro" id="IPR037516">
    <property type="entry name" value="Tripartite_DENN"/>
</dbReference>